<dbReference type="InterPro" id="IPR003000">
    <property type="entry name" value="Sirtuin"/>
</dbReference>
<comment type="caution">
    <text evidence="4">Lacks conserved residue(s) required for the propagation of feature annotation.</text>
</comment>
<dbReference type="InterPro" id="IPR050134">
    <property type="entry name" value="NAD-dep_sirtuin_deacylases"/>
</dbReference>
<keyword evidence="7" id="KW-1185">Reference proteome</keyword>
<dbReference type="InterPro" id="IPR029035">
    <property type="entry name" value="DHS-like_NAD/FAD-binding_dom"/>
</dbReference>
<accession>A0ABU5XQ42</accession>
<dbReference type="PANTHER" id="PTHR11085">
    <property type="entry name" value="NAD-DEPENDENT PROTEIN DEACYLASE SIRTUIN-5, MITOCHONDRIAL-RELATED"/>
    <property type="match status" value="1"/>
</dbReference>
<evidence type="ECO:0000256" key="2">
    <source>
        <dbReference type="ARBA" id="ARBA00022679"/>
    </source>
</evidence>
<proteinExistence type="predicted"/>
<dbReference type="Pfam" id="PF02146">
    <property type="entry name" value="SIR2"/>
    <property type="match status" value="1"/>
</dbReference>
<dbReference type="PANTHER" id="PTHR11085:SF4">
    <property type="entry name" value="NAD-DEPENDENT PROTEIN DEACYLASE"/>
    <property type="match status" value="1"/>
</dbReference>
<name>A0ABU5XQ42_9MYCO</name>
<evidence type="ECO:0000256" key="1">
    <source>
        <dbReference type="ARBA" id="ARBA00012928"/>
    </source>
</evidence>
<dbReference type="SUPFAM" id="SSF52467">
    <property type="entry name" value="DHS-like NAD/FAD-binding domain"/>
    <property type="match status" value="1"/>
</dbReference>
<dbReference type="EC" id="2.3.1.286" evidence="1"/>
<dbReference type="InterPro" id="IPR026590">
    <property type="entry name" value="Ssirtuin_cat_dom"/>
</dbReference>
<evidence type="ECO:0000256" key="3">
    <source>
        <dbReference type="ARBA" id="ARBA00023027"/>
    </source>
</evidence>
<dbReference type="GO" id="GO:0034979">
    <property type="term" value="F:NAD-dependent protein lysine deacetylase activity"/>
    <property type="evidence" value="ECO:0007669"/>
    <property type="project" value="UniProtKB-EC"/>
</dbReference>
<evidence type="ECO:0000313" key="6">
    <source>
        <dbReference type="EMBL" id="MEB3023447.1"/>
    </source>
</evidence>
<dbReference type="PROSITE" id="PS50305">
    <property type="entry name" value="SIRTUIN"/>
    <property type="match status" value="1"/>
</dbReference>
<keyword evidence="2 6" id="KW-0808">Transferase</keyword>
<evidence type="ECO:0000259" key="5">
    <source>
        <dbReference type="PROSITE" id="PS50305"/>
    </source>
</evidence>
<dbReference type="Gene3D" id="3.30.1600.10">
    <property type="entry name" value="SIR2/SIRT2 'Small Domain"/>
    <property type="match status" value="1"/>
</dbReference>
<protein>
    <recommendedName>
        <fullName evidence="1">protein acetyllysine N-acetyltransferase</fullName>
        <ecNumber evidence="1">2.3.1.286</ecNumber>
    </recommendedName>
</protein>
<sequence>MAGLVVLTGAGISVESGLQAFQGPDGLWDGHRVADVATPEGFAADPATVQRFYNGLRRRSAEAEPNSAHYALAHLECALGESMHLVTQNIDDLHQRAGSNRVTAMHGEVRKIRNVETGEVLDWPHDVPETEASWRPHVVWFGERTIGLNAVVEKLSAARIFVAIGTSGTVHPANQFAMIAKAAGATTVEINTGPTGGLFDQCWTGPATQRVPELVNRLLEERIHEWFPVKVRERETTD</sequence>
<keyword evidence="6" id="KW-0012">Acyltransferase</keyword>
<dbReference type="RefSeq" id="WP_329780446.1">
    <property type="nucleotide sequence ID" value="NZ_JAYJJR010000016.1"/>
</dbReference>
<keyword evidence="3" id="KW-0520">NAD</keyword>
<evidence type="ECO:0000256" key="4">
    <source>
        <dbReference type="PROSITE-ProRule" id="PRU00236"/>
    </source>
</evidence>
<feature type="domain" description="Deacetylase sirtuin-type" evidence="5">
    <location>
        <begin position="1"/>
        <end position="221"/>
    </location>
</feature>
<gene>
    <name evidence="6" type="ORF">K6T79_20700</name>
</gene>
<reference evidence="6 7" key="1">
    <citation type="submission" date="2023-12" db="EMBL/GenBank/DDBJ databases">
        <title>Description of new species of Mycobacterium terrae complex isolated from sewage at the Sao Paulo Zoological Park Foundation in Brazil.</title>
        <authorList>
            <person name="Romagnoli C.L."/>
            <person name="Conceicao E.C."/>
            <person name="Machado E."/>
            <person name="Barreto L.B.P.F."/>
            <person name="Sharma A."/>
            <person name="Silva N.M."/>
            <person name="Marques L.E."/>
            <person name="Juliana M.A."/>
            <person name="Lourenco M.C.S."/>
            <person name="Digiampietri L.A."/>
            <person name="Suffys P.N."/>
            <person name="Viana-Niero C."/>
        </authorList>
    </citation>
    <scope>NUCLEOTIDE SEQUENCE [LARGE SCALE GENOMIC DNA]</scope>
    <source>
        <strain evidence="6 7">MYC098</strain>
    </source>
</reference>
<comment type="caution">
    <text evidence="6">The sequence shown here is derived from an EMBL/GenBank/DDBJ whole genome shotgun (WGS) entry which is preliminary data.</text>
</comment>
<evidence type="ECO:0000313" key="7">
    <source>
        <dbReference type="Proteomes" id="UP001299596"/>
    </source>
</evidence>
<dbReference type="Proteomes" id="UP001299596">
    <property type="component" value="Unassembled WGS sequence"/>
</dbReference>
<dbReference type="EMBL" id="JAYJJR010000016">
    <property type="protein sequence ID" value="MEB3023447.1"/>
    <property type="molecule type" value="Genomic_DNA"/>
</dbReference>
<organism evidence="6 7">
    <name type="scientific">[Mycobacterium] crassicus</name>
    <dbReference type="NCBI Taxonomy" id="2872309"/>
    <lineage>
        <taxon>Bacteria</taxon>
        <taxon>Bacillati</taxon>
        <taxon>Actinomycetota</taxon>
        <taxon>Actinomycetes</taxon>
        <taxon>Mycobacteriales</taxon>
        <taxon>Mycobacteriaceae</taxon>
        <taxon>Mycolicibacter</taxon>
    </lineage>
</organism>
<dbReference type="InterPro" id="IPR026591">
    <property type="entry name" value="Sirtuin_cat_small_dom_sf"/>
</dbReference>
<dbReference type="Gene3D" id="3.40.50.1220">
    <property type="entry name" value="TPP-binding domain"/>
    <property type="match status" value="1"/>
</dbReference>